<dbReference type="InterPro" id="IPR037365">
    <property type="entry name" value="Slowmo/Ups"/>
</dbReference>
<organism evidence="3 4">
    <name type="scientific">Goodea atripinnis</name>
    <dbReference type="NCBI Taxonomy" id="208336"/>
    <lineage>
        <taxon>Eukaryota</taxon>
        <taxon>Metazoa</taxon>
        <taxon>Chordata</taxon>
        <taxon>Craniata</taxon>
        <taxon>Vertebrata</taxon>
        <taxon>Euteleostomi</taxon>
        <taxon>Actinopterygii</taxon>
        <taxon>Neopterygii</taxon>
        <taxon>Teleostei</taxon>
        <taxon>Neoteleostei</taxon>
        <taxon>Acanthomorphata</taxon>
        <taxon>Ovalentaria</taxon>
        <taxon>Atherinomorphae</taxon>
        <taxon>Cyprinodontiformes</taxon>
        <taxon>Goodeidae</taxon>
        <taxon>Goodea</taxon>
    </lineage>
</organism>
<evidence type="ECO:0000313" key="3">
    <source>
        <dbReference type="EMBL" id="MEQ2187620.1"/>
    </source>
</evidence>
<dbReference type="EMBL" id="JAHRIO010090276">
    <property type="protein sequence ID" value="MEQ2187620.1"/>
    <property type="molecule type" value="Genomic_DNA"/>
</dbReference>
<reference evidence="3 4" key="1">
    <citation type="submission" date="2021-06" db="EMBL/GenBank/DDBJ databases">
        <authorList>
            <person name="Palmer J.M."/>
        </authorList>
    </citation>
    <scope>NUCLEOTIDE SEQUENCE [LARGE SCALE GENOMIC DNA]</scope>
    <source>
        <strain evidence="3 4">GA_2019</strain>
        <tissue evidence="3">Muscle</tissue>
    </source>
</reference>
<evidence type="ECO:0000313" key="4">
    <source>
        <dbReference type="Proteomes" id="UP001476798"/>
    </source>
</evidence>
<comment type="caution">
    <text evidence="3">The sequence shown here is derived from an EMBL/GenBank/DDBJ whole genome shotgun (WGS) entry which is preliminary data.</text>
</comment>
<dbReference type="Proteomes" id="UP001476798">
    <property type="component" value="Unassembled WGS sequence"/>
</dbReference>
<feature type="domain" description="PRELI/MSF1" evidence="2">
    <location>
        <begin position="16"/>
        <end position="66"/>
    </location>
</feature>
<feature type="compositionally biased region" description="Polar residues" evidence="1">
    <location>
        <begin position="149"/>
        <end position="164"/>
    </location>
</feature>
<keyword evidence="4" id="KW-1185">Reference proteome</keyword>
<feature type="compositionally biased region" description="Basic and acidic residues" evidence="1">
    <location>
        <begin position="170"/>
        <end position="182"/>
    </location>
</feature>
<evidence type="ECO:0000259" key="2">
    <source>
        <dbReference type="Pfam" id="PF04707"/>
    </source>
</evidence>
<feature type="region of interest" description="Disordered" evidence="1">
    <location>
        <begin position="149"/>
        <end position="208"/>
    </location>
</feature>
<proteinExistence type="predicted"/>
<protein>
    <recommendedName>
        <fullName evidence="2">PRELI/MSF1 domain-containing protein</fullName>
    </recommendedName>
</protein>
<name>A0ABV0PVU3_9TELE</name>
<dbReference type="PANTHER" id="PTHR11158">
    <property type="entry name" value="MSF1/PX19 RELATED"/>
    <property type="match status" value="1"/>
</dbReference>
<dbReference type="Pfam" id="PF04707">
    <property type="entry name" value="PRELI"/>
    <property type="match status" value="2"/>
</dbReference>
<dbReference type="InterPro" id="IPR006797">
    <property type="entry name" value="PRELI/MSF1_dom"/>
</dbReference>
<sequence>MENFLGSLPALACLRQAYERRFPTCHLIPMFVNSDVVNEETSEDGATHRIERRCALDVDAPRLLKRVHPENEDWTCFEQTASLDIKSFFGFESTVEKIAMKQYASSINKVRGKEIIEFYLRELENEGVTHVPRWTCSSIYPALPAPNSLSTSPPELQLTSTPAVSASHAADPKDAASQDAKQDSGALQGDSLAEIQPGTPEGLFFSDK</sequence>
<accession>A0ABV0PVU3</accession>
<gene>
    <name evidence="3" type="ORF">GOODEAATRI_006574</name>
</gene>
<feature type="domain" description="PRELI/MSF1" evidence="2">
    <location>
        <begin position="67"/>
        <end position="125"/>
    </location>
</feature>
<evidence type="ECO:0000256" key="1">
    <source>
        <dbReference type="SAM" id="MobiDB-lite"/>
    </source>
</evidence>